<evidence type="ECO:0000313" key="6">
    <source>
        <dbReference type="Proteomes" id="UP001198242"/>
    </source>
</evidence>
<dbReference type="EMBL" id="JAJEQM010000011">
    <property type="protein sequence ID" value="MCC2210873.1"/>
    <property type="molecule type" value="Genomic_DNA"/>
</dbReference>
<evidence type="ECO:0000256" key="3">
    <source>
        <dbReference type="PROSITE-ProRule" id="PRU00464"/>
    </source>
</evidence>
<organism evidence="5 6">
    <name type="scientific">Hominilimicola fabiformis</name>
    <dbReference type="NCBI Taxonomy" id="2885356"/>
    <lineage>
        <taxon>Bacteria</taxon>
        <taxon>Bacillati</taxon>
        <taxon>Bacillota</taxon>
        <taxon>Clostridia</taxon>
        <taxon>Eubacteriales</taxon>
        <taxon>Oscillospiraceae</taxon>
        <taxon>Hominilimicola</taxon>
    </lineage>
</organism>
<dbReference type="GO" id="GO:0003824">
    <property type="term" value="F:catalytic activity"/>
    <property type="evidence" value="ECO:0007669"/>
    <property type="project" value="InterPro"/>
</dbReference>
<evidence type="ECO:0000313" key="5">
    <source>
        <dbReference type="EMBL" id="MCC2210873.1"/>
    </source>
</evidence>
<reference evidence="5 6" key="1">
    <citation type="submission" date="2021-10" db="EMBL/GenBank/DDBJ databases">
        <title>Anaerobic single-cell dispensing facilitates the cultivation of human gut bacteria.</title>
        <authorList>
            <person name="Afrizal A."/>
        </authorList>
    </citation>
    <scope>NUCLEOTIDE SEQUENCE [LARGE SCALE GENOMIC DNA]</scope>
    <source>
        <strain evidence="5 6">CLA-AA-H232</strain>
    </source>
</reference>
<evidence type="ECO:0000256" key="2">
    <source>
        <dbReference type="PIRSR" id="PIRSR601310-3"/>
    </source>
</evidence>
<dbReference type="AlphaFoldDB" id="A0AAE3DZL2"/>
<evidence type="ECO:0000256" key="1">
    <source>
        <dbReference type="PIRSR" id="PIRSR601310-1"/>
    </source>
</evidence>
<proteinExistence type="predicted"/>
<dbReference type="Gene3D" id="3.30.428.10">
    <property type="entry name" value="HIT-like"/>
    <property type="match status" value="1"/>
</dbReference>
<dbReference type="Proteomes" id="UP001198242">
    <property type="component" value="Unassembled WGS sequence"/>
</dbReference>
<dbReference type="SUPFAM" id="SSF54197">
    <property type="entry name" value="HIT-like"/>
    <property type="match status" value="1"/>
</dbReference>
<sequence length="111" mass="12386">MDCLFCKIIDGEIPSNKVYEDDMMLAFRDINPQAPEHIVIVPKCHIASANEINAENVKYVAAIWEKIPQIASELGFAENGYRVVNNCGEDGGQTVPHLHFHLMGGKKFTDL</sequence>
<dbReference type="PANTHER" id="PTHR23089">
    <property type="entry name" value="HISTIDINE TRIAD HIT PROTEIN"/>
    <property type="match status" value="1"/>
</dbReference>
<dbReference type="CDD" id="cd01276">
    <property type="entry name" value="PKCI_related"/>
    <property type="match status" value="1"/>
</dbReference>
<keyword evidence="6" id="KW-1185">Reference proteome</keyword>
<dbReference type="InterPro" id="IPR036265">
    <property type="entry name" value="HIT-like_sf"/>
</dbReference>
<dbReference type="Pfam" id="PF01230">
    <property type="entry name" value="HIT"/>
    <property type="match status" value="1"/>
</dbReference>
<dbReference type="PROSITE" id="PS51084">
    <property type="entry name" value="HIT_2"/>
    <property type="match status" value="1"/>
</dbReference>
<gene>
    <name evidence="5" type="ORF">LKE05_08745</name>
</gene>
<feature type="domain" description="HIT" evidence="4">
    <location>
        <begin position="4"/>
        <end position="111"/>
    </location>
</feature>
<protein>
    <submittedName>
        <fullName evidence="5">Histidine triad nucleotide-binding protein</fullName>
    </submittedName>
</protein>
<dbReference type="InterPro" id="IPR019808">
    <property type="entry name" value="Histidine_triad_CS"/>
</dbReference>
<accession>A0AAE3DZL2</accession>
<feature type="active site" description="Tele-AMP-histidine intermediate" evidence="1">
    <location>
        <position position="99"/>
    </location>
</feature>
<dbReference type="PROSITE" id="PS00892">
    <property type="entry name" value="HIT_1"/>
    <property type="match status" value="1"/>
</dbReference>
<dbReference type="InterPro" id="IPR001310">
    <property type="entry name" value="Histidine_triad_HIT"/>
</dbReference>
<evidence type="ECO:0000259" key="4">
    <source>
        <dbReference type="PROSITE" id="PS51084"/>
    </source>
</evidence>
<dbReference type="PRINTS" id="PR00332">
    <property type="entry name" value="HISTRIAD"/>
</dbReference>
<feature type="short sequence motif" description="Histidine triad motif" evidence="2 3">
    <location>
        <begin position="97"/>
        <end position="101"/>
    </location>
</feature>
<dbReference type="RefSeq" id="WP_022230837.1">
    <property type="nucleotide sequence ID" value="NZ_JAJEQM010000011.1"/>
</dbReference>
<name>A0AAE3DZL2_9FIRM</name>
<dbReference type="InterPro" id="IPR011146">
    <property type="entry name" value="HIT-like"/>
</dbReference>
<comment type="caution">
    <text evidence="5">The sequence shown here is derived from an EMBL/GenBank/DDBJ whole genome shotgun (WGS) entry which is preliminary data.</text>
</comment>